<dbReference type="InterPro" id="IPR036787">
    <property type="entry name" value="T_IF-3_N_sf"/>
</dbReference>
<dbReference type="SUPFAM" id="SSF55200">
    <property type="entry name" value="Translation initiation factor IF3, C-terminal domain"/>
    <property type="match status" value="1"/>
</dbReference>
<dbReference type="Gene3D" id="3.10.20.80">
    <property type="entry name" value="Translation initiation factor 3 (IF-3), N-terminal domain"/>
    <property type="match status" value="1"/>
</dbReference>
<dbReference type="GO" id="GO:0003743">
    <property type="term" value="F:translation initiation factor activity"/>
    <property type="evidence" value="ECO:0007669"/>
    <property type="project" value="UniProtKB-UniRule"/>
</dbReference>
<evidence type="ECO:0000259" key="6">
    <source>
        <dbReference type="Pfam" id="PF00707"/>
    </source>
</evidence>
<evidence type="ECO:0000256" key="4">
    <source>
        <dbReference type="NCBIfam" id="TIGR00168"/>
    </source>
</evidence>
<comment type="similarity">
    <text evidence="1">Belongs to the IF-3 family.</text>
</comment>
<feature type="transmembrane region" description="Helical" evidence="5">
    <location>
        <begin position="21"/>
        <end position="45"/>
    </location>
</feature>
<dbReference type="Proteomes" id="UP000509122">
    <property type="component" value="Chromosome"/>
</dbReference>
<keyword evidence="5" id="KW-1133">Transmembrane helix</keyword>
<dbReference type="SUPFAM" id="SSF54364">
    <property type="entry name" value="Translation initiation factor IF3, N-terminal domain"/>
    <property type="match status" value="1"/>
</dbReference>
<keyword evidence="5" id="KW-0472">Membrane</keyword>
<dbReference type="NCBIfam" id="TIGR00168">
    <property type="entry name" value="infC"/>
    <property type="match status" value="1"/>
</dbReference>
<dbReference type="InterPro" id="IPR001288">
    <property type="entry name" value="Translation_initiation_fac_3"/>
</dbReference>
<dbReference type="GO" id="GO:0016020">
    <property type="term" value="C:membrane"/>
    <property type="evidence" value="ECO:0007669"/>
    <property type="project" value="TreeGrafter"/>
</dbReference>
<name>A0A859ICF1_9MOLU</name>
<organism evidence="8 9">
    <name type="scientific">Rapeseed phyllody phytoplasma</name>
    <dbReference type="NCBI Taxonomy" id="2490543"/>
    <lineage>
        <taxon>Bacteria</taxon>
        <taxon>Bacillati</taxon>
        <taxon>Mycoplasmatota</taxon>
        <taxon>Mollicutes</taxon>
        <taxon>Acholeplasmatales</taxon>
        <taxon>Acholeplasmataceae</taxon>
        <taxon>Candidatus Phytoplasma</taxon>
        <taxon>16SrI (Aster yellows group)</taxon>
    </lineage>
</organism>
<dbReference type="InterPro" id="IPR019815">
    <property type="entry name" value="Translation_initiation_fac_3_C"/>
</dbReference>
<protein>
    <recommendedName>
        <fullName evidence="4">Translation initiation factor IF-3</fullName>
    </recommendedName>
</protein>
<dbReference type="AlphaFoldDB" id="A0A859ICF1"/>
<gene>
    <name evidence="8" type="primary">infC</name>
    <name evidence="8" type="ORF">RP166_8490</name>
</gene>
<dbReference type="InterPro" id="IPR036788">
    <property type="entry name" value="T_IF-3_C_sf"/>
</dbReference>
<dbReference type="InterPro" id="IPR019814">
    <property type="entry name" value="Translation_initiation_fac_3_N"/>
</dbReference>
<evidence type="ECO:0000256" key="2">
    <source>
        <dbReference type="ARBA" id="ARBA00022540"/>
    </source>
</evidence>
<dbReference type="Pfam" id="PF00707">
    <property type="entry name" value="IF3_C"/>
    <property type="match status" value="1"/>
</dbReference>
<sequence length="233" mass="27328">MQKTFSVSYFREEKCSLGVSLFLFYFLFLPCFIFMLCHFISFHFYKITLNLKEVLNIKINKFKKSSNSDLYNENIPQGKYLIIDEKGEQLGVFDQKEALKLSEQKEIDIVVVNADASPMVARLMNYQKHRYNQQKKLREAKKKTQIIVLKEIRLNPTIDKNDLNTKIKQAQKFLKQGDKVKVSMRFRGRMINNFQLGETVFKQVMQDLKNLSQIETPLKLQGNQLTAVLSPLK</sequence>
<evidence type="ECO:0000313" key="9">
    <source>
        <dbReference type="Proteomes" id="UP000509122"/>
    </source>
</evidence>
<evidence type="ECO:0000256" key="1">
    <source>
        <dbReference type="ARBA" id="ARBA00005439"/>
    </source>
</evidence>
<dbReference type="Pfam" id="PF05198">
    <property type="entry name" value="IF3_N"/>
    <property type="match status" value="1"/>
</dbReference>
<evidence type="ECO:0000259" key="7">
    <source>
        <dbReference type="Pfam" id="PF05198"/>
    </source>
</evidence>
<evidence type="ECO:0000256" key="5">
    <source>
        <dbReference type="SAM" id="Phobius"/>
    </source>
</evidence>
<dbReference type="KEGG" id="rphy:RP166_8490"/>
<keyword evidence="5" id="KW-0812">Transmembrane</keyword>
<evidence type="ECO:0000256" key="3">
    <source>
        <dbReference type="ARBA" id="ARBA00022917"/>
    </source>
</evidence>
<evidence type="ECO:0000313" key="8">
    <source>
        <dbReference type="EMBL" id="QKX95765.1"/>
    </source>
</evidence>
<dbReference type="EMBL" id="CP055264">
    <property type="protein sequence ID" value="QKX95765.1"/>
    <property type="molecule type" value="Genomic_DNA"/>
</dbReference>
<dbReference type="GO" id="GO:0032790">
    <property type="term" value="P:ribosome disassembly"/>
    <property type="evidence" value="ECO:0007669"/>
    <property type="project" value="TreeGrafter"/>
</dbReference>
<dbReference type="GO" id="GO:0005829">
    <property type="term" value="C:cytosol"/>
    <property type="evidence" value="ECO:0007669"/>
    <property type="project" value="TreeGrafter"/>
</dbReference>
<accession>A0A859ICF1</accession>
<dbReference type="PANTHER" id="PTHR10938:SF0">
    <property type="entry name" value="TRANSLATION INITIATION FACTOR IF-3, MITOCHONDRIAL"/>
    <property type="match status" value="1"/>
</dbReference>
<reference evidence="8 9" key="1">
    <citation type="submission" date="2020-06" db="EMBL/GenBank/DDBJ databases">
        <title>Complete genome sequence of Candidatus Phytoplasma asteris RP166.</title>
        <authorList>
            <person name="Cho S.-T."/>
            <person name="Zwolinska A."/>
            <person name="Huang W."/>
            <person name="Wouters R."/>
            <person name="Hogenhout S.A."/>
            <person name="Kuo C.-H."/>
        </authorList>
    </citation>
    <scope>NUCLEOTIDE SEQUENCE [LARGE SCALE GENOMIC DNA]</scope>
    <source>
        <strain evidence="8">RP166</strain>
    </source>
</reference>
<dbReference type="PANTHER" id="PTHR10938">
    <property type="entry name" value="TRANSLATION INITIATION FACTOR IF-3"/>
    <property type="match status" value="1"/>
</dbReference>
<feature type="domain" description="Translation initiation factor 3 N-terminal" evidence="7">
    <location>
        <begin position="72"/>
        <end position="140"/>
    </location>
</feature>
<keyword evidence="3" id="KW-0648">Protein biosynthesis</keyword>
<dbReference type="Gene3D" id="3.30.110.10">
    <property type="entry name" value="Translation initiation factor 3 (IF-3), C-terminal domain"/>
    <property type="match status" value="1"/>
</dbReference>
<keyword evidence="2 8" id="KW-0396">Initiation factor</keyword>
<dbReference type="GO" id="GO:0043022">
    <property type="term" value="F:ribosome binding"/>
    <property type="evidence" value="ECO:0007669"/>
    <property type="project" value="TreeGrafter"/>
</dbReference>
<feature type="domain" description="Translation initiation factor 3 C-terminal" evidence="6">
    <location>
        <begin position="148"/>
        <end position="231"/>
    </location>
</feature>
<proteinExistence type="inferred from homology"/>